<dbReference type="SMART" id="SM01088">
    <property type="entry name" value="Col_cuticle_N"/>
    <property type="match status" value="1"/>
</dbReference>
<dbReference type="Pfam" id="PF01484">
    <property type="entry name" value="Col_cuticle_N"/>
    <property type="match status" value="1"/>
</dbReference>
<proteinExistence type="predicted"/>
<dbReference type="EMBL" id="JAUCMV010000003">
    <property type="protein sequence ID" value="KAK0408862.1"/>
    <property type="molecule type" value="Genomic_DNA"/>
</dbReference>
<dbReference type="AlphaFoldDB" id="A0AA39HMZ2"/>
<dbReference type="GO" id="GO:0042302">
    <property type="term" value="F:structural constituent of cuticle"/>
    <property type="evidence" value="ECO:0007669"/>
    <property type="project" value="InterPro"/>
</dbReference>
<evidence type="ECO:0000313" key="4">
    <source>
        <dbReference type="EMBL" id="KAK0408862.1"/>
    </source>
</evidence>
<feature type="transmembrane region" description="Helical" evidence="2">
    <location>
        <begin position="18"/>
        <end position="40"/>
    </location>
</feature>
<comment type="caution">
    <text evidence="4">The sequence shown here is derived from an EMBL/GenBank/DDBJ whole genome shotgun (WGS) entry which is preliminary data.</text>
</comment>
<evidence type="ECO:0000256" key="2">
    <source>
        <dbReference type="SAM" id="Phobius"/>
    </source>
</evidence>
<gene>
    <name evidence="4" type="ORF">QR680_004208</name>
</gene>
<keyword evidence="5" id="KW-1185">Reference proteome</keyword>
<keyword evidence="2" id="KW-0812">Transmembrane</keyword>
<name>A0AA39HMZ2_9BILA</name>
<dbReference type="InterPro" id="IPR002486">
    <property type="entry name" value="Col_cuticle_N"/>
</dbReference>
<protein>
    <recommendedName>
        <fullName evidence="3">Nematode cuticle collagen N-terminal domain-containing protein</fullName>
    </recommendedName>
</protein>
<evidence type="ECO:0000259" key="3">
    <source>
        <dbReference type="SMART" id="SM01088"/>
    </source>
</evidence>
<keyword evidence="1" id="KW-0677">Repeat</keyword>
<feature type="domain" description="Nematode cuticle collagen N-terminal" evidence="3">
    <location>
        <begin position="16"/>
        <end position="68"/>
    </location>
</feature>
<keyword evidence="2" id="KW-1133">Transmembrane helix</keyword>
<accession>A0AA39HMZ2</accession>
<dbReference type="Proteomes" id="UP001175271">
    <property type="component" value="Unassembled WGS sequence"/>
</dbReference>
<evidence type="ECO:0000313" key="5">
    <source>
        <dbReference type="Proteomes" id="UP001175271"/>
    </source>
</evidence>
<sequence length="148" mass="16361">MEKEQLIAQEADSLKRTAFIGVAISTVATLTAIVAVPMLFNHMQNVHSTLQNEIHFCSHTTDGLWEKYVEMQKFGFQGRLKRDTYQHGYNNNGYNGGNSYNGGNAYHGGNVAYNGGSTGGYNGANTAYNGGNAGLWSRPRWTSWRSWS</sequence>
<reference evidence="4" key="1">
    <citation type="submission" date="2023-06" db="EMBL/GenBank/DDBJ databases">
        <title>Genomic analysis of the entomopathogenic nematode Steinernema hermaphroditum.</title>
        <authorList>
            <person name="Schwarz E.M."/>
            <person name="Heppert J.K."/>
            <person name="Baniya A."/>
            <person name="Schwartz H.T."/>
            <person name="Tan C.-H."/>
            <person name="Antoshechkin I."/>
            <person name="Sternberg P.W."/>
            <person name="Goodrich-Blair H."/>
            <person name="Dillman A.R."/>
        </authorList>
    </citation>
    <scope>NUCLEOTIDE SEQUENCE</scope>
    <source>
        <strain evidence="4">PS9179</strain>
        <tissue evidence="4">Whole animal</tissue>
    </source>
</reference>
<evidence type="ECO:0000256" key="1">
    <source>
        <dbReference type="ARBA" id="ARBA00022737"/>
    </source>
</evidence>
<keyword evidence="2" id="KW-0472">Membrane</keyword>
<organism evidence="4 5">
    <name type="scientific">Steinernema hermaphroditum</name>
    <dbReference type="NCBI Taxonomy" id="289476"/>
    <lineage>
        <taxon>Eukaryota</taxon>
        <taxon>Metazoa</taxon>
        <taxon>Ecdysozoa</taxon>
        <taxon>Nematoda</taxon>
        <taxon>Chromadorea</taxon>
        <taxon>Rhabditida</taxon>
        <taxon>Tylenchina</taxon>
        <taxon>Panagrolaimomorpha</taxon>
        <taxon>Strongyloidoidea</taxon>
        <taxon>Steinernematidae</taxon>
        <taxon>Steinernema</taxon>
    </lineage>
</organism>